<proteinExistence type="predicted"/>
<keyword evidence="2" id="KW-1185">Reference proteome</keyword>
<evidence type="ECO:0000313" key="1">
    <source>
        <dbReference type="EMBL" id="KAJ8682284.1"/>
    </source>
</evidence>
<dbReference type="Proteomes" id="UP001239111">
    <property type="component" value="Chromosome 1"/>
</dbReference>
<gene>
    <name evidence="1" type="ORF">QAD02_018076</name>
</gene>
<protein>
    <submittedName>
        <fullName evidence="1">Uncharacterized protein</fullName>
    </submittedName>
</protein>
<evidence type="ECO:0000313" key="2">
    <source>
        <dbReference type="Proteomes" id="UP001239111"/>
    </source>
</evidence>
<sequence>MQRSNVRRIHASESEGRTGLQQPRPETSNPKRMWKPYEGSPRERATPTLGDFIQPMIRLSKNKKKPSAAQGKAPTSSTDALDCFMPRMSSPWHRDSMPSGIQPLDGSLNRIISHHEFPALPASSAQYLVSTSPMQAQDPMYRRDDRISPPMTRMDRMAEHYLLQEIDRENPISEKRVIPSDKSPEELGDQLMESLESESKIHLLEEWEFMERYFPTWKENHQELVRASDLAKREDYHRSELWPQEGEVQYKKQDITMPPSSPPYTRHGQPAEYHCIGPAELVHPEEKKKLQNEAKRLAPASSLRANAPSWHTPGFSKEPTPIGRQDVWTLSSEEFWKDYAIYKVNPKCIRRPPLQLPKPTVALPNHIPQFGVKQHCTATIPTNDRNYKIFLKPGIRAYAKGVTKEIMDACQCIIVHIWVPQDNSFWYCDACYRRAKERWNLVEVHRVGIKEFHHMAQCPGCGCAPYKVQEASKCGICGWVGWIHLPTIYKGTIISAHTSDCRVDPPRQ</sequence>
<reference evidence="1" key="1">
    <citation type="submission" date="2023-04" db="EMBL/GenBank/DDBJ databases">
        <title>A chromosome-level genome assembly of the parasitoid wasp Eretmocerus hayati.</title>
        <authorList>
            <person name="Zhong Y."/>
            <person name="Liu S."/>
            <person name="Liu Y."/>
        </authorList>
    </citation>
    <scope>NUCLEOTIDE SEQUENCE</scope>
    <source>
        <strain evidence="1">ZJU_SS_LIU_2023</strain>
    </source>
</reference>
<organism evidence="1 2">
    <name type="scientific">Eretmocerus hayati</name>
    <dbReference type="NCBI Taxonomy" id="131215"/>
    <lineage>
        <taxon>Eukaryota</taxon>
        <taxon>Metazoa</taxon>
        <taxon>Ecdysozoa</taxon>
        <taxon>Arthropoda</taxon>
        <taxon>Hexapoda</taxon>
        <taxon>Insecta</taxon>
        <taxon>Pterygota</taxon>
        <taxon>Neoptera</taxon>
        <taxon>Endopterygota</taxon>
        <taxon>Hymenoptera</taxon>
        <taxon>Apocrita</taxon>
        <taxon>Proctotrupomorpha</taxon>
        <taxon>Chalcidoidea</taxon>
        <taxon>Aphelinidae</taxon>
        <taxon>Aphelininae</taxon>
        <taxon>Eretmocerus</taxon>
    </lineage>
</organism>
<comment type="caution">
    <text evidence="1">The sequence shown here is derived from an EMBL/GenBank/DDBJ whole genome shotgun (WGS) entry which is preliminary data.</text>
</comment>
<dbReference type="EMBL" id="CM056741">
    <property type="protein sequence ID" value="KAJ8682284.1"/>
    <property type="molecule type" value="Genomic_DNA"/>
</dbReference>
<accession>A0ACC2PFC6</accession>
<name>A0ACC2PFC6_9HYME</name>